<protein>
    <submittedName>
        <fullName evidence="1">Uncharacterized protein</fullName>
    </submittedName>
</protein>
<evidence type="ECO:0000313" key="1">
    <source>
        <dbReference type="EMBL" id="OAI21592.1"/>
    </source>
</evidence>
<dbReference type="Proteomes" id="UP000077734">
    <property type="component" value="Unassembled WGS sequence"/>
</dbReference>
<dbReference type="SUPFAM" id="SSF56925">
    <property type="entry name" value="OMPA-like"/>
    <property type="match status" value="1"/>
</dbReference>
<dbReference type="EMBL" id="LUUL01000138">
    <property type="protein sequence ID" value="OAI21592.1"/>
    <property type="molecule type" value="Genomic_DNA"/>
</dbReference>
<dbReference type="Gene3D" id="2.40.160.20">
    <property type="match status" value="1"/>
</dbReference>
<dbReference type="RefSeq" id="WP_064030319.1">
    <property type="nucleotide sequence ID" value="NZ_CP023669.1"/>
</dbReference>
<evidence type="ECO:0000313" key="2">
    <source>
        <dbReference type="Proteomes" id="UP000077734"/>
    </source>
</evidence>
<keyword evidence="2" id="KW-1185">Reference proteome</keyword>
<dbReference type="KEGG" id="mko:MKLM6_0587"/>
<sequence>MSFTKTKLALGVAAATLTMAGAMVAPQAQAADNKAERVADAAARKAEALEAQMEQMNSMMQQMQAELSRVKSAAAKDTTETAKIQELDQWMASVKAAPAASGAKDNLVAVRGGWTRLDQSRKAGANQPGAILSGSDLLSDNGNADGFYFGGAFDFNVNNDLFGLMDDTSFGIELGVEYSEFGTGTNNLTGTYAQALTGVAGTAVNPGTSTDNRLRINASPKIKFMHGSKLRPWIIPVGLELNILGVPSRAVSVLNSGMQFGGGLEYELFRGIVLGSDVRYHYSTSKVDGTETDGFSAGGSVGFKF</sequence>
<name>A0A291IET7_9GAMM</name>
<organism evidence="1 2">
    <name type="scientific">Methylomonas koyamae</name>
    <dbReference type="NCBI Taxonomy" id="702114"/>
    <lineage>
        <taxon>Bacteria</taxon>
        <taxon>Pseudomonadati</taxon>
        <taxon>Pseudomonadota</taxon>
        <taxon>Gammaproteobacteria</taxon>
        <taxon>Methylococcales</taxon>
        <taxon>Methylococcaceae</taxon>
        <taxon>Methylomonas</taxon>
    </lineage>
</organism>
<proteinExistence type="predicted"/>
<reference evidence="1 2" key="1">
    <citation type="submission" date="2016-03" db="EMBL/GenBank/DDBJ databases">
        <authorList>
            <person name="Heylen K."/>
            <person name="De Vos P."/>
            <person name="Vekeman B."/>
        </authorList>
    </citation>
    <scope>NUCLEOTIDE SEQUENCE [LARGE SCALE GENOMIC DNA]</scope>
    <source>
        <strain evidence="1 2">R-49807</strain>
    </source>
</reference>
<gene>
    <name evidence="1" type="ORF">A1356_20685</name>
</gene>
<comment type="caution">
    <text evidence="1">The sequence shown here is derived from an EMBL/GenBank/DDBJ whole genome shotgun (WGS) entry which is preliminary data.</text>
</comment>
<accession>A0A291IET7</accession>
<dbReference type="InterPro" id="IPR011250">
    <property type="entry name" value="OMP/PagP_B-barrel"/>
</dbReference>
<dbReference type="AlphaFoldDB" id="A0A291IET7"/>